<dbReference type="InterPro" id="IPR036390">
    <property type="entry name" value="WH_DNA-bd_sf"/>
</dbReference>
<accession>A0AAF0IBF0</accession>
<dbReference type="InterPro" id="IPR051081">
    <property type="entry name" value="HTH_MetalResp_TranReg"/>
</dbReference>
<reference evidence="5" key="1">
    <citation type="journal article" date="2017" name="Nature">
        <title>Asgard archaea illuminate the origin of eukaryotic cellular complexity.</title>
        <authorList>
            <person name="Zaremba-Niedzwiedzka K."/>
            <person name="Caceres E.F."/>
            <person name="Saw J.H."/>
            <person name="Backstrom D."/>
            <person name="Juzokaite L."/>
            <person name="Vancaester E."/>
            <person name="Seitz K.W."/>
            <person name="Anantharaman K."/>
            <person name="Starnawski P."/>
            <person name="Kjeldsen K.U."/>
            <person name="Scott M.B."/>
            <person name="Nunoura T."/>
            <person name="Banfield J.F."/>
            <person name="Schramm A."/>
            <person name="Baker B.J."/>
            <person name="Spang A."/>
            <person name="Ettema T.J.G."/>
        </authorList>
    </citation>
    <scope>NUCLEOTIDE SEQUENCE</scope>
    <source>
        <strain evidence="5">LCB_4</strain>
    </source>
</reference>
<evidence type="ECO:0000259" key="4">
    <source>
        <dbReference type="SMART" id="SM00418"/>
    </source>
</evidence>
<keyword evidence="2" id="KW-0238">DNA-binding</keyword>
<dbReference type="Pfam" id="PF01022">
    <property type="entry name" value="HTH_5"/>
    <property type="match status" value="1"/>
</dbReference>
<dbReference type="EMBL" id="CP091871">
    <property type="protein sequence ID" value="WEU40688.1"/>
    <property type="molecule type" value="Genomic_DNA"/>
</dbReference>
<dbReference type="Gene3D" id="1.10.10.10">
    <property type="entry name" value="Winged helix-like DNA-binding domain superfamily/Winged helix DNA-binding domain"/>
    <property type="match status" value="1"/>
</dbReference>
<dbReference type="InterPro" id="IPR001845">
    <property type="entry name" value="HTH_ArsR_DNA-bd_dom"/>
</dbReference>
<dbReference type="InterPro" id="IPR011991">
    <property type="entry name" value="ArsR-like_HTH"/>
</dbReference>
<keyword evidence="3" id="KW-0804">Transcription</keyword>
<dbReference type="GO" id="GO:0003677">
    <property type="term" value="F:DNA binding"/>
    <property type="evidence" value="ECO:0007669"/>
    <property type="project" value="UniProtKB-KW"/>
</dbReference>
<dbReference type="SUPFAM" id="SSF46785">
    <property type="entry name" value="Winged helix' DNA-binding domain"/>
    <property type="match status" value="1"/>
</dbReference>
<dbReference type="SMART" id="SM00418">
    <property type="entry name" value="HTH_ARSR"/>
    <property type="match status" value="1"/>
</dbReference>
<dbReference type="CDD" id="cd00090">
    <property type="entry name" value="HTH_ARSR"/>
    <property type="match status" value="1"/>
</dbReference>
<dbReference type="Proteomes" id="UP000186851">
    <property type="component" value="Chromosome"/>
</dbReference>
<keyword evidence="1" id="KW-0805">Transcription regulation</keyword>
<protein>
    <submittedName>
        <fullName evidence="5">ArsR family transcriptional regulator</fullName>
    </submittedName>
</protein>
<gene>
    <name evidence="5" type="ORF">OdinLCB4_001810</name>
</gene>
<reference evidence="5" key="2">
    <citation type="journal article" date="2022" name="Nat. Microbiol.">
        <title>A closed Candidatus Odinarchaeum chromosome exposes Asgard archaeal viruses.</title>
        <authorList>
            <person name="Tamarit D."/>
            <person name="Caceres E.F."/>
            <person name="Krupovic M."/>
            <person name="Nijland R."/>
            <person name="Eme L."/>
            <person name="Robinson N.P."/>
            <person name="Ettema T.J.G."/>
        </authorList>
    </citation>
    <scope>NUCLEOTIDE SEQUENCE</scope>
    <source>
        <strain evidence="5">LCB_4</strain>
    </source>
</reference>
<feature type="domain" description="HTH arsR-type" evidence="4">
    <location>
        <begin position="9"/>
        <end position="87"/>
    </location>
</feature>
<evidence type="ECO:0000256" key="2">
    <source>
        <dbReference type="ARBA" id="ARBA00023125"/>
    </source>
</evidence>
<evidence type="ECO:0000313" key="6">
    <source>
        <dbReference type="Proteomes" id="UP000186851"/>
    </source>
</evidence>
<name>A0AAF0IBF0_ODILC</name>
<sequence>MGVDLDINKLTYALGSDTRRKILFLLSQGADYALSLATKLNLTPRAVIQNLNILEETGLVEKIVKKSPYGPSRVYYKIKRGVHLNISLSPRCFRIKMAELPDKIEFQQDYLKEALEEVDKLEFFKQDSEALQKIIELLNKTESKLRELEETQCNLLKLRDKIFEEIEKILPPEPSEISLATLIRSLIELGGEGDILDLLEYHKTSKNRLEELLDLAKKYNLIKEKKVKEEKDYYTL</sequence>
<dbReference type="PANTHER" id="PTHR33154">
    <property type="entry name" value="TRANSCRIPTIONAL REGULATOR, ARSR FAMILY"/>
    <property type="match status" value="1"/>
</dbReference>
<dbReference type="InterPro" id="IPR036388">
    <property type="entry name" value="WH-like_DNA-bd_sf"/>
</dbReference>
<proteinExistence type="predicted"/>
<evidence type="ECO:0000256" key="3">
    <source>
        <dbReference type="ARBA" id="ARBA00023163"/>
    </source>
</evidence>
<evidence type="ECO:0000256" key="1">
    <source>
        <dbReference type="ARBA" id="ARBA00023015"/>
    </source>
</evidence>
<dbReference type="KEGG" id="oyw:OdinLCB4_001810"/>
<dbReference type="PANTHER" id="PTHR33154:SF33">
    <property type="entry name" value="TRANSCRIPTIONAL REPRESSOR SDPR"/>
    <property type="match status" value="1"/>
</dbReference>
<dbReference type="AlphaFoldDB" id="A0AAF0IBF0"/>
<organism evidence="5 6">
    <name type="scientific">Odinarchaeota yellowstonii (strain LCB_4)</name>
    <dbReference type="NCBI Taxonomy" id="1841599"/>
    <lineage>
        <taxon>Archaea</taxon>
        <taxon>Promethearchaeati</taxon>
        <taxon>Candidatus Odinarchaeota</taxon>
        <taxon>Candidatus Odinarchaeia</taxon>
        <taxon>Candidatus Odinarchaeales</taxon>
        <taxon>Candidatus Odinarchaeaceae</taxon>
        <taxon>Candidatus Odinarchaeum</taxon>
    </lineage>
</organism>
<dbReference type="GO" id="GO:0003700">
    <property type="term" value="F:DNA-binding transcription factor activity"/>
    <property type="evidence" value="ECO:0007669"/>
    <property type="project" value="InterPro"/>
</dbReference>
<evidence type="ECO:0000313" key="5">
    <source>
        <dbReference type="EMBL" id="WEU40688.1"/>
    </source>
</evidence>